<protein>
    <recommendedName>
        <fullName evidence="3">Aminoglycoside phosphotransferase domain-containing protein</fullName>
    </recommendedName>
</protein>
<dbReference type="Proteomes" id="UP001296993">
    <property type="component" value="Unassembled WGS sequence"/>
</dbReference>
<proteinExistence type="predicted"/>
<reference evidence="1 2" key="1">
    <citation type="submission" date="2021-03" db="EMBL/GenBank/DDBJ databases">
        <title>Sequencing the genomes of 1000 actinobacteria strains.</title>
        <authorList>
            <person name="Klenk H.-P."/>
        </authorList>
    </citation>
    <scope>NUCLEOTIDE SEQUENCE [LARGE SCALE GENOMIC DNA]</scope>
    <source>
        <strain evidence="1 2">DSM 15797</strain>
    </source>
</reference>
<dbReference type="RefSeq" id="WP_210001190.1">
    <property type="nucleotide sequence ID" value="NZ_BAAAJY010000016.1"/>
</dbReference>
<dbReference type="InterPro" id="IPR011009">
    <property type="entry name" value="Kinase-like_dom_sf"/>
</dbReference>
<evidence type="ECO:0000313" key="2">
    <source>
        <dbReference type="Proteomes" id="UP001296993"/>
    </source>
</evidence>
<evidence type="ECO:0000313" key="1">
    <source>
        <dbReference type="EMBL" id="MBP2388294.1"/>
    </source>
</evidence>
<sequence>MHVRVRTDAGQLFFKALAPGQLFEARLTAAAASLAPEQLVMPMAIDPERGWMLSPDYGATLDELAPTPELWARALGSLGRLQRSLVAYEDTLFDAGLQIMDPQWLPEEFNNALMLHASLPADHPLGIPARDADHAFEVFGEIEQACQQLGAGPIPLSLEHGSFDLRRAFVPTDEMAAPRLLNLSDAHWAHPFASLGRAIDRMRIDFRAESDDPRIMQAIGTYLAEWSDYGTPDELYELVAPALRIAPLHIHETWLRLLADAETSDMRRWAPQALEPLAVLATPSM</sequence>
<dbReference type="EMBL" id="JAGIOF010000001">
    <property type="protein sequence ID" value="MBP2388294.1"/>
    <property type="molecule type" value="Genomic_DNA"/>
</dbReference>
<organism evidence="1 2">
    <name type="scientific">Paeniglutamicibacter kerguelensis</name>
    <dbReference type="NCBI Taxonomy" id="254788"/>
    <lineage>
        <taxon>Bacteria</taxon>
        <taxon>Bacillati</taxon>
        <taxon>Actinomycetota</taxon>
        <taxon>Actinomycetes</taxon>
        <taxon>Micrococcales</taxon>
        <taxon>Micrococcaceae</taxon>
        <taxon>Paeniglutamicibacter</taxon>
    </lineage>
</organism>
<keyword evidence="2" id="KW-1185">Reference proteome</keyword>
<name>A0ABS4XIK3_9MICC</name>
<dbReference type="SUPFAM" id="SSF56112">
    <property type="entry name" value="Protein kinase-like (PK-like)"/>
    <property type="match status" value="1"/>
</dbReference>
<comment type="caution">
    <text evidence="1">The sequence shown here is derived from an EMBL/GenBank/DDBJ whole genome shotgun (WGS) entry which is preliminary data.</text>
</comment>
<gene>
    <name evidence="1" type="ORF">JOF47_003805</name>
</gene>
<evidence type="ECO:0008006" key="3">
    <source>
        <dbReference type="Google" id="ProtNLM"/>
    </source>
</evidence>
<accession>A0ABS4XIK3</accession>